<proteinExistence type="predicted"/>
<feature type="chain" id="PRO_5046094300" evidence="2">
    <location>
        <begin position="19"/>
        <end position="204"/>
    </location>
</feature>
<dbReference type="SUPFAM" id="SSF143744">
    <property type="entry name" value="GlcG-like"/>
    <property type="match status" value="1"/>
</dbReference>
<accession>A0ABY7TWV6</accession>
<feature type="region of interest" description="Disordered" evidence="1">
    <location>
        <begin position="35"/>
        <end position="76"/>
    </location>
</feature>
<dbReference type="Pfam" id="PF03928">
    <property type="entry name" value="HbpS-like"/>
    <property type="match status" value="1"/>
</dbReference>
<sequence>MKYAPGAVALLIAGAAVAMPFHEIPAGPRALPGDRLPPFAMLTDGGELPLDPPPLPPGTHLPAPGDPPESTAPAPGLKQATRMAQTALDDCARRGFRVGVAVVDSAGEARALLTADGADGSHVFVAMRKAAVALAFGQTSGEAHEALRRNPALKAKVTPAMFVEGGAVPIRADGRIIGAIAVSGAAGIPVGHQDEVCAAAGLKL</sequence>
<dbReference type="Gene3D" id="3.30.450.150">
    <property type="entry name" value="Haem-degrading domain"/>
    <property type="match status" value="1"/>
</dbReference>
<evidence type="ECO:0000256" key="1">
    <source>
        <dbReference type="SAM" id="MobiDB-lite"/>
    </source>
</evidence>
<dbReference type="PANTHER" id="PTHR34309:SF10">
    <property type="entry name" value="SLR1406 PROTEIN"/>
    <property type="match status" value="1"/>
</dbReference>
<protein>
    <submittedName>
        <fullName evidence="3">Heme-binding protein</fullName>
    </submittedName>
</protein>
<dbReference type="PANTHER" id="PTHR34309">
    <property type="entry name" value="SLR1406 PROTEIN"/>
    <property type="match status" value="1"/>
</dbReference>
<organism evidence="3 4">
    <name type="scientific">Novosphingobium humi</name>
    <dbReference type="NCBI Taxonomy" id="2282397"/>
    <lineage>
        <taxon>Bacteria</taxon>
        <taxon>Pseudomonadati</taxon>
        <taxon>Pseudomonadota</taxon>
        <taxon>Alphaproteobacteria</taxon>
        <taxon>Sphingomonadales</taxon>
        <taxon>Sphingomonadaceae</taxon>
        <taxon>Novosphingobium</taxon>
    </lineage>
</organism>
<dbReference type="RefSeq" id="WP_273617242.1">
    <property type="nucleotide sequence ID" value="NZ_CP117417.1"/>
</dbReference>
<keyword evidence="4" id="KW-1185">Reference proteome</keyword>
<dbReference type="Proteomes" id="UP001218231">
    <property type="component" value="Chromosome"/>
</dbReference>
<keyword evidence="2" id="KW-0732">Signal</keyword>
<feature type="compositionally biased region" description="Pro residues" evidence="1">
    <location>
        <begin position="50"/>
        <end position="67"/>
    </location>
</feature>
<feature type="signal peptide" evidence="2">
    <location>
        <begin position="1"/>
        <end position="18"/>
    </location>
</feature>
<dbReference type="InterPro" id="IPR005624">
    <property type="entry name" value="PduO/GlcC-like"/>
</dbReference>
<gene>
    <name evidence="3" type="ORF">PQ457_13020</name>
</gene>
<dbReference type="InterPro" id="IPR038084">
    <property type="entry name" value="PduO/GlcC-like_sf"/>
</dbReference>
<reference evidence="3 4" key="1">
    <citation type="submission" date="2023-02" db="EMBL/GenBank/DDBJ databases">
        <title>Genome sequence of Novosphingobium humi KACC 19094.</title>
        <authorList>
            <person name="Kim S."/>
            <person name="Heo J."/>
            <person name="Kwon S.-W."/>
        </authorList>
    </citation>
    <scope>NUCLEOTIDE SEQUENCE [LARGE SCALE GENOMIC DNA]</scope>
    <source>
        <strain evidence="3 4">KACC 19094</strain>
    </source>
</reference>
<evidence type="ECO:0000256" key="2">
    <source>
        <dbReference type="SAM" id="SignalP"/>
    </source>
</evidence>
<evidence type="ECO:0000313" key="4">
    <source>
        <dbReference type="Proteomes" id="UP001218231"/>
    </source>
</evidence>
<dbReference type="InterPro" id="IPR052517">
    <property type="entry name" value="GlcG_carb_metab_protein"/>
</dbReference>
<name>A0ABY7TWV6_9SPHN</name>
<dbReference type="EMBL" id="CP117417">
    <property type="protein sequence ID" value="WCT76840.1"/>
    <property type="molecule type" value="Genomic_DNA"/>
</dbReference>
<evidence type="ECO:0000313" key="3">
    <source>
        <dbReference type="EMBL" id="WCT76840.1"/>
    </source>
</evidence>